<organism evidence="1 2">
    <name type="scientific">Brevibacillus centrosporus</name>
    <dbReference type="NCBI Taxonomy" id="54910"/>
    <lineage>
        <taxon>Bacteria</taxon>
        <taxon>Bacillati</taxon>
        <taxon>Bacillota</taxon>
        <taxon>Bacilli</taxon>
        <taxon>Bacillales</taxon>
        <taxon>Paenibacillaceae</taxon>
        <taxon>Brevibacillus</taxon>
    </lineage>
</organism>
<keyword evidence="2" id="KW-1185">Reference proteome</keyword>
<proteinExistence type="predicted"/>
<gene>
    <name evidence="1" type="ORF">SAMN05518846_101592</name>
</gene>
<dbReference type="RefSeq" id="WP_092266450.1">
    <property type="nucleotide sequence ID" value="NZ_BJOE01000045.1"/>
</dbReference>
<dbReference type="Pfam" id="PF15781">
    <property type="entry name" value="ParE-like_toxin"/>
    <property type="match status" value="1"/>
</dbReference>
<evidence type="ECO:0000313" key="1">
    <source>
        <dbReference type="EMBL" id="SFI95156.1"/>
    </source>
</evidence>
<dbReference type="EMBL" id="FORT01000001">
    <property type="protein sequence ID" value="SFI95156.1"/>
    <property type="molecule type" value="Genomic_DNA"/>
</dbReference>
<sequence length="104" mass="12597">MDLTYSLTKKLEKTLKKLETRQSALVRKFEEKRDAILQTPTLGYPLKENLRPFWSYDWTINGIAVRLCYLYDPTEQHIYFVWFGTRENFYDDVKQYLSSVNFRL</sequence>
<dbReference type="STRING" id="1884381.SAMN05518846_101592"/>
<dbReference type="AlphaFoldDB" id="A0A1I3MEN5"/>
<dbReference type="InterPro" id="IPR035093">
    <property type="entry name" value="RelE/ParE_toxin_dom_sf"/>
</dbReference>
<dbReference type="Proteomes" id="UP000198915">
    <property type="component" value="Unassembled WGS sequence"/>
</dbReference>
<dbReference type="InterPro" id="IPR031552">
    <property type="entry name" value="ParE-like_toxin"/>
</dbReference>
<dbReference type="Gene3D" id="3.30.2310.20">
    <property type="entry name" value="RelE-like"/>
    <property type="match status" value="1"/>
</dbReference>
<protein>
    <submittedName>
        <fullName evidence="1">ParE-like toxin of type II toxin-antitoxin system</fullName>
    </submittedName>
</protein>
<dbReference type="SUPFAM" id="SSF143011">
    <property type="entry name" value="RelE-like"/>
    <property type="match status" value="1"/>
</dbReference>
<evidence type="ECO:0000313" key="2">
    <source>
        <dbReference type="Proteomes" id="UP000198915"/>
    </source>
</evidence>
<reference evidence="2" key="1">
    <citation type="submission" date="2016-10" db="EMBL/GenBank/DDBJ databases">
        <authorList>
            <person name="Varghese N."/>
            <person name="Submissions S."/>
        </authorList>
    </citation>
    <scope>NUCLEOTIDE SEQUENCE [LARGE SCALE GENOMIC DNA]</scope>
    <source>
        <strain evidence="2">OK042</strain>
    </source>
</reference>
<accession>A0A1I3MEN5</accession>
<name>A0A1I3MEN5_9BACL</name>